<dbReference type="Pfam" id="PF07992">
    <property type="entry name" value="Pyr_redox_2"/>
    <property type="match status" value="1"/>
</dbReference>
<dbReference type="Proteomes" id="UP000553059">
    <property type="component" value="Unassembled WGS sequence"/>
</dbReference>
<dbReference type="InterPro" id="IPR036249">
    <property type="entry name" value="Thioredoxin-like_sf"/>
</dbReference>
<proteinExistence type="inferred from homology"/>
<reference evidence="7 8" key="1">
    <citation type="journal article" date="2020" name="Biotechnol. Biofuels">
        <title>New insights from the biogas microbiome by comprehensive genome-resolved metagenomics of nearly 1600 species originating from multiple anaerobic digesters.</title>
        <authorList>
            <person name="Campanaro S."/>
            <person name="Treu L."/>
            <person name="Rodriguez-R L.M."/>
            <person name="Kovalovszki A."/>
            <person name="Ziels R.M."/>
            <person name="Maus I."/>
            <person name="Zhu X."/>
            <person name="Kougias P.G."/>
            <person name="Basile A."/>
            <person name="Luo G."/>
            <person name="Schluter A."/>
            <person name="Konstantinidis K.T."/>
            <person name="Angelidaki I."/>
        </authorList>
    </citation>
    <scope>NUCLEOTIDE SEQUENCE [LARGE SCALE GENOMIC DNA]</scope>
    <source>
        <strain evidence="7">AS05jafATM_4</strain>
    </source>
</reference>
<dbReference type="Gene3D" id="3.40.30.10">
    <property type="entry name" value="Glutaredoxin"/>
    <property type="match status" value="1"/>
</dbReference>
<dbReference type="PRINTS" id="PR00469">
    <property type="entry name" value="PNDRDTASEII"/>
</dbReference>
<accession>A0A7C7D8L0</accession>
<evidence type="ECO:0000256" key="4">
    <source>
        <dbReference type="RuleBase" id="RU003880"/>
    </source>
</evidence>
<sequence length="410" mass="44381">MSDIFDILVVGGGPGGLAAGIYGSRARLKTAIIEKGRPGGQTATTEELENYPGFFEDSTGPALTAQFARHAERFGTSIIKGLVTDLELDGMVKKAITKDGRTYQARCVILAPGAEPRSLNIKGEGKLRGRGVSYCATCDADFFEDLDVVVVGNGDAAIEEAMYLTKFANEVTIIVIHDEGILDCNKASAEKAFKNPRIKWVWSSVLDEIVGEELVEGVNIKNIKTGEITYKEVNGVFFFVGTVPKTQFLQGKVELDQQGYIPVNEKMETNVPGVYAAGDVCVKYLRQVVTAAADGAIAAVAAEKYLAEMEAFQEQVLESEVPVLLAFWAPQIEESIAALGVVEKIAEEAKGALTVAKFDTYRNQKTSAAYQVTKIPTVLLFEKGQVKSRLKGAVTEASVKEFIKKVNIFL</sequence>
<comment type="cofactor">
    <cofactor evidence="4">
        <name>FAD</name>
        <dbReference type="ChEBI" id="CHEBI:57692"/>
    </cofactor>
</comment>
<keyword evidence="4" id="KW-0274">FAD</keyword>
<dbReference type="InterPro" id="IPR013766">
    <property type="entry name" value="Thioredoxin_domain"/>
</dbReference>
<keyword evidence="4" id="KW-0676">Redox-active center</keyword>
<feature type="domain" description="FAD/NAD(P)-binding" evidence="6">
    <location>
        <begin position="5"/>
        <end position="295"/>
    </location>
</feature>
<evidence type="ECO:0000256" key="2">
    <source>
        <dbReference type="ARBA" id="ARBA00022630"/>
    </source>
</evidence>
<dbReference type="Pfam" id="PF00085">
    <property type="entry name" value="Thioredoxin"/>
    <property type="match status" value="1"/>
</dbReference>
<evidence type="ECO:0000256" key="1">
    <source>
        <dbReference type="ARBA" id="ARBA00009333"/>
    </source>
</evidence>
<dbReference type="EMBL" id="DUTF01000417">
    <property type="protein sequence ID" value="HHY28956.1"/>
    <property type="molecule type" value="Genomic_DNA"/>
</dbReference>
<evidence type="ECO:0000256" key="3">
    <source>
        <dbReference type="ARBA" id="ARBA00023002"/>
    </source>
</evidence>
<dbReference type="NCBIfam" id="TIGR01292">
    <property type="entry name" value="TRX_reduct"/>
    <property type="match status" value="1"/>
</dbReference>
<comment type="subunit">
    <text evidence="4">Homodimer.</text>
</comment>
<evidence type="ECO:0000259" key="5">
    <source>
        <dbReference type="Pfam" id="PF00085"/>
    </source>
</evidence>
<dbReference type="AlphaFoldDB" id="A0A7C7D8L0"/>
<dbReference type="PRINTS" id="PR00368">
    <property type="entry name" value="FADPNR"/>
</dbReference>
<dbReference type="PANTHER" id="PTHR48105">
    <property type="entry name" value="THIOREDOXIN REDUCTASE 1-RELATED-RELATED"/>
    <property type="match status" value="1"/>
</dbReference>
<evidence type="ECO:0000313" key="8">
    <source>
        <dbReference type="Proteomes" id="UP000553059"/>
    </source>
</evidence>
<name>A0A7C7D8L0_9FIRM</name>
<dbReference type="GO" id="GO:0005737">
    <property type="term" value="C:cytoplasm"/>
    <property type="evidence" value="ECO:0007669"/>
    <property type="project" value="InterPro"/>
</dbReference>
<keyword evidence="2 4" id="KW-0285">Flavoprotein</keyword>
<comment type="similarity">
    <text evidence="1 4">Belongs to the class-II pyridine nucleotide-disulfide oxidoreductase family.</text>
</comment>
<evidence type="ECO:0000313" key="7">
    <source>
        <dbReference type="EMBL" id="HHY28956.1"/>
    </source>
</evidence>
<evidence type="ECO:0000259" key="6">
    <source>
        <dbReference type="Pfam" id="PF07992"/>
    </source>
</evidence>
<comment type="catalytic activity">
    <reaction evidence="4">
        <text>[thioredoxin]-dithiol + NADP(+) = [thioredoxin]-disulfide + NADPH + H(+)</text>
        <dbReference type="Rhea" id="RHEA:20345"/>
        <dbReference type="Rhea" id="RHEA-COMP:10698"/>
        <dbReference type="Rhea" id="RHEA-COMP:10700"/>
        <dbReference type="ChEBI" id="CHEBI:15378"/>
        <dbReference type="ChEBI" id="CHEBI:29950"/>
        <dbReference type="ChEBI" id="CHEBI:50058"/>
        <dbReference type="ChEBI" id="CHEBI:57783"/>
        <dbReference type="ChEBI" id="CHEBI:58349"/>
        <dbReference type="EC" id="1.8.1.9"/>
    </reaction>
</comment>
<dbReference type="SUPFAM" id="SSF52833">
    <property type="entry name" value="Thioredoxin-like"/>
    <property type="match status" value="1"/>
</dbReference>
<dbReference type="SUPFAM" id="SSF51905">
    <property type="entry name" value="FAD/NAD(P)-binding domain"/>
    <property type="match status" value="1"/>
</dbReference>
<dbReference type="InterPro" id="IPR050097">
    <property type="entry name" value="Ferredoxin-NADP_redctase_2"/>
</dbReference>
<keyword evidence="3 4" id="KW-0560">Oxidoreductase</keyword>
<dbReference type="Gene3D" id="3.50.50.60">
    <property type="entry name" value="FAD/NAD(P)-binding domain"/>
    <property type="match status" value="2"/>
</dbReference>
<dbReference type="GO" id="GO:0004791">
    <property type="term" value="F:thioredoxin-disulfide reductase (NADPH) activity"/>
    <property type="evidence" value="ECO:0007669"/>
    <property type="project" value="UniProtKB-UniRule"/>
</dbReference>
<dbReference type="InterPro" id="IPR023753">
    <property type="entry name" value="FAD/NAD-binding_dom"/>
</dbReference>
<dbReference type="InterPro" id="IPR005982">
    <property type="entry name" value="Thioredox_Rdtase"/>
</dbReference>
<dbReference type="InterPro" id="IPR036188">
    <property type="entry name" value="FAD/NAD-bd_sf"/>
</dbReference>
<dbReference type="GO" id="GO:0019430">
    <property type="term" value="P:removal of superoxide radicals"/>
    <property type="evidence" value="ECO:0007669"/>
    <property type="project" value="UniProtKB-UniRule"/>
</dbReference>
<comment type="caution">
    <text evidence="7">The sequence shown here is derived from an EMBL/GenBank/DDBJ whole genome shotgun (WGS) entry which is preliminary data.</text>
</comment>
<gene>
    <name evidence="7" type="primary">trxB</name>
    <name evidence="7" type="ORF">GX523_19840</name>
</gene>
<protein>
    <recommendedName>
        <fullName evidence="4">Thioredoxin reductase</fullName>
        <ecNumber evidence="4">1.8.1.9</ecNumber>
    </recommendedName>
</protein>
<organism evidence="7 8">
    <name type="scientific">Desulfitobacterium dehalogenans</name>
    <dbReference type="NCBI Taxonomy" id="36854"/>
    <lineage>
        <taxon>Bacteria</taxon>
        <taxon>Bacillati</taxon>
        <taxon>Bacillota</taxon>
        <taxon>Clostridia</taxon>
        <taxon>Eubacteriales</taxon>
        <taxon>Desulfitobacteriaceae</taxon>
        <taxon>Desulfitobacterium</taxon>
    </lineage>
</organism>
<feature type="domain" description="Thioredoxin" evidence="5">
    <location>
        <begin position="309"/>
        <end position="405"/>
    </location>
</feature>
<dbReference type="EC" id="1.8.1.9" evidence="4"/>